<dbReference type="OrthoDB" id="4907at2157"/>
<feature type="binding site" evidence="5">
    <location>
        <position position="199"/>
    </location>
    <ligand>
        <name>substrate</name>
    </ligand>
</feature>
<evidence type="ECO:0000256" key="2">
    <source>
        <dbReference type="ARBA" id="ARBA00022857"/>
    </source>
</evidence>
<dbReference type="Gene3D" id="3.40.50.720">
    <property type="entry name" value="NAD(P)-binding Rossmann-like Domain"/>
    <property type="match status" value="1"/>
</dbReference>
<evidence type="ECO:0000256" key="5">
    <source>
        <dbReference type="HAMAP-Rule" id="MF_00956"/>
    </source>
</evidence>
<dbReference type="RefSeq" id="WP_015589672.1">
    <property type="nucleotide sequence ID" value="NC_021169.1"/>
</dbReference>
<dbReference type="KEGG" id="ast:Asulf_00037"/>
<dbReference type="PANTHER" id="PTHR43238">
    <property type="entry name" value="GDP-L-FUCOSE SYNTHASE"/>
    <property type="match status" value="1"/>
</dbReference>
<sequence length="311" mass="35485">MVKVAVAGGFGFLGSNIVKVLKKKNYEVVPFSRRSGIDIRDWKTLISFLKNVEPEIVINSAAHVGGIAYNALKPVEIYEDNLMMGFNLLRASFEVGVKKFVNIMPNCTYPGVAEIYREDKWWDGPMHETVLTYGMPRKALWVHAWALKEKYGFNSIHLVLPNLYGPGDHFDPIRSHALGALIKKIVDAKFEGKKIVEIWGTGNPVREWGYVEDAAEGIVLAMEMYNDVEIMNIGEGKGYTIREIAYMIKDAANWDGEFIFDRSKPDGAPKKILDIRKMKRILGWQPKTNIREGIKKTVEWYIKKTWKQSLK</sequence>
<dbReference type="GO" id="GO:0050577">
    <property type="term" value="F:GDP-L-fucose synthase activity"/>
    <property type="evidence" value="ECO:0007669"/>
    <property type="project" value="UniProtKB-UniRule"/>
</dbReference>
<dbReference type="STRING" id="387631.Asulf_00037"/>
<evidence type="ECO:0000256" key="1">
    <source>
        <dbReference type="ARBA" id="ARBA00005959"/>
    </source>
</evidence>
<keyword evidence="3 5" id="KW-0560">Oxidoreductase</keyword>
<feature type="binding site" evidence="5">
    <location>
        <position position="184"/>
    </location>
    <ligand>
        <name>substrate</name>
    </ligand>
</feature>
<evidence type="ECO:0000313" key="7">
    <source>
        <dbReference type="EMBL" id="AGK60073.1"/>
    </source>
</evidence>
<keyword evidence="8" id="KW-1185">Reference proteome</keyword>
<dbReference type="EC" id="1.1.1.271" evidence="5"/>
<feature type="binding site" evidence="5">
    <location>
        <position position="206"/>
    </location>
    <ligand>
        <name>substrate</name>
    </ligand>
</feature>
<dbReference type="SUPFAM" id="SSF51735">
    <property type="entry name" value="NAD(P)-binding Rossmann-fold domains"/>
    <property type="match status" value="1"/>
</dbReference>
<organism evidence="7 8">
    <name type="scientific">Archaeoglobus sulfaticallidus PM70-1</name>
    <dbReference type="NCBI Taxonomy" id="387631"/>
    <lineage>
        <taxon>Archaea</taxon>
        <taxon>Methanobacteriati</taxon>
        <taxon>Methanobacteriota</taxon>
        <taxon>Archaeoglobi</taxon>
        <taxon>Archaeoglobales</taxon>
        <taxon>Archaeoglobaceae</taxon>
        <taxon>Archaeoglobus</taxon>
    </lineage>
</organism>
<dbReference type="HAMAP" id="MF_00956">
    <property type="entry name" value="GDP_fucose_synth"/>
    <property type="match status" value="1"/>
</dbReference>
<feature type="domain" description="NAD-dependent epimerase/dehydratase" evidence="6">
    <location>
        <begin position="4"/>
        <end position="234"/>
    </location>
</feature>
<dbReference type="InterPro" id="IPR001509">
    <property type="entry name" value="Epimerase_deHydtase"/>
</dbReference>
<dbReference type="Gene3D" id="3.90.25.10">
    <property type="entry name" value="UDP-galactose 4-epimerase, domain 1"/>
    <property type="match status" value="1"/>
</dbReference>
<comment type="pathway">
    <text evidence="5">Nucleotide-sugar biosynthesis; GDP-L-fucose biosynthesis via de novo pathway; GDP-L-fucose from GDP-alpha-D-mannose: step 2/2.</text>
</comment>
<dbReference type="InterPro" id="IPR036291">
    <property type="entry name" value="NAD(P)-bd_dom_sf"/>
</dbReference>
<dbReference type="GO" id="GO:0070401">
    <property type="term" value="F:NADP+ binding"/>
    <property type="evidence" value="ECO:0007669"/>
    <property type="project" value="UniProtKB-UniRule"/>
</dbReference>
<comment type="function">
    <text evidence="5">Catalyzes the two-step NADP-dependent conversion of GDP-4-dehydro-6-deoxy-D-mannose to GDP-fucose, involving an epimerase and a reductase reaction.</text>
</comment>
<reference evidence="7 8" key="1">
    <citation type="journal article" date="2013" name="Genome Announc.">
        <title>Complete Genome Sequence of the Thermophilic and Facultatively Chemolithoautotrophic Sulfate Reducer Archaeoglobus sulfaticallidus Strain PM70-1T.</title>
        <authorList>
            <person name="Stokke R."/>
            <person name="Hocking W.P."/>
            <person name="Steinsbu B.O."/>
            <person name="Steen I.H."/>
        </authorList>
    </citation>
    <scope>NUCLEOTIDE SEQUENCE [LARGE SCALE GENOMIC DNA]</scope>
    <source>
        <strain evidence="7">PM70-1</strain>
    </source>
</reference>
<dbReference type="GeneID" id="15391683"/>
<proteinExistence type="inferred from homology"/>
<feature type="binding site" evidence="5">
    <location>
        <begin position="8"/>
        <end position="14"/>
    </location>
    <ligand>
        <name>NADP(+)</name>
        <dbReference type="ChEBI" id="CHEBI:58349"/>
    </ligand>
</feature>
<feature type="active site" description="Proton donor/acceptor" evidence="5">
    <location>
        <position position="133"/>
    </location>
</feature>
<dbReference type="EMBL" id="CP005290">
    <property type="protein sequence ID" value="AGK60073.1"/>
    <property type="molecule type" value="Genomic_DNA"/>
</dbReference>
<comment type="catalytic activity">
    <reaction evidence="5">
        <text>GDP-beta-L-fucose + NADP(+) = GDP-4-dehydro-alpha-D-rhamnose + NADPH + H(+)</text>
        <dbReference type="Rhea" id="RHEA:18885"/>
        <dbReference type="ChEBI" id="CHEBI:15378"/>
        <dbReference type="ChEBI" id="CHEBI:57273"/>
        <dbReference type="ChEBI" id="CHEBI:57783"/>
        <dbReference type="ChEBI" id="CHEBI:57964"/>
        <dbReference type="ChEBI" id="CHEBI:58349"/>
        <dbReference type="EC" id="1.1.1.271"/>
    </reaction>
</comment>
<evidence type="ECO:0000259" key="6">
    <source>
        <dbReference type="Pfam" id="PF01370"/>
    </source>
</evidence>
<keyword evidence="5" id="KW-0511">Multifunctional enzyme</keyword>
<comment type="similarity">
    <text evidence="1 5">Belongs to the NAD(P)-dependent epimerase/dehydratase family. Fucose synthase subfamily.</text>
</comment>
<comment type="caution">
    <text evidence="5">Lacks conserved residue(s) required for the propagation of feature annotation.</text>
</comment>
<dbReference type="eggNOG" id="arCOG04627">
    <property type="taxonomic scope" value="Archaea"/>
</dbReference>
<dbReference type="PANTHER" id="PTHR43238:SF1">
    <property type="entry name" value="GDP-L-FUCOSE SYNTHASE"/>
    <property type="match status" value="1"/>
</dbReference>
<feature type="binding site" evidence="5">
    <location>
        <position position="176"/>
    </location>
    <ligand>
        <name>NADP(+)</name>
        <dbReference type="ChEBI" id="CHEBI:58349"/>
    </ligand>
</feature>
<keyword evidence="4 5" id="KW-0413">Isomerase</keyword>
<name>N0BAQ6_9EURY</name>
<keyword evidence="2 5" id="KW-0521">NADP</keyword>
<dbReference type="Proteomes" id="UP000013307">
    <property type="component" value="Chromosome"/>
</dbReference>
<protein>
    <recommendedName>
        <fullName evidence="5">GDP-L-fucose synthase</fullName>
        <ecNumber evidence="5">1.1.1.271</ecNumber>
    </recommendedName>
    <alternativeName>
        <fullName evidence="5">GDP-4-keto-6-deoxy-D-mannose-3,5-epimerase-4-reductase</fullName>
    </alternativeName>
</protein>
<feature type="site" description="Important for catalytic activity" evidence="5">
    <location>
        <position position="107"/>
    </location>
</feature>
<feature type="binding site" evidence="5">
    <location>
        <position position="266"/>
    </location>
    <ligand>
        <name>substrate</name>
    </ligand>
</feature>
<gene>
    <name evidence="5" type="primary">fcl</name>
    <name evidence="7" type="ORF">Asulf_00037</name>
</gene>
<evidence type="ECO:0000256" key="4">
    <source>
        <dbReference type="ARBA" id="ARBA00023235"/>
    </source>
</evidence>
<dbReference type="HOGENOM" id="CLU_007383_18_0_2"/>
<evidence type="ECO:0000256" key="3">
    <source>
        <dbReference type="ARBA" id="ARBA00023002"/>
    </source>
</evidence>
<dbReference type="GO" id="GO:0042351">
    <property type="term" value="P:'de novo' GDP-L-fucose biosynthetic process"/>
    <property type="evidence" value="ECO:0007669"/>
    <property type="project" value="UniProtKB-UniRule"/>
</dbReference>
<accession>N0BAQ6</accession>
<dbReference type="AlphaFoldDB" id="N0BAQ6"/>
<evidence type="ECO:0000313" key="8">
    <source>
        <dbReference type="Proteomes" id="UP000013307"/>
    </source>
</evidence>
<dbReference type="Pfam" id="PF01370">
    <property type="entry name" value="Epimerase"/>
    <property type="match status" value="1"/>
</dbReference>
<dbReference type="InterPro" id="IPR028614">
    <property type="entry name" value="GDP_fucose/colitose_synth"/>
</dbReference>
<dbReference type="UniPathway" id="UPA00128">
    <property type="reaction ID" value="UER00191"/>
</dbReference>
<dbReference type="GO" id="GO:0016853">
    <property type="term" value="F:isomerase activity"/>
    <property type="evidence" value="ECO:0007669"/>
    <property type="project" value="UniProtKB-KW"/>
</dbReference>